<dbReference type="Pfam" id="PF08263">
    <property type="entry name" value="LRRNT_2"/>
    <property type="match status" value="1"/>
</dbReference>
<dbReference type="InterPro" id="IPR011009">
    <property type="entry name" value="Kinase-like_dom_sf"/>
</dbReference>
<dbReference type="InterPro" id="IPR000719">
    <property type="entry name" value="Prot_kinase_dom"/>
</dbReference>
<dbReference type="Gene3D" id="3.30.200.20">
    <property type="entry name" value="Phosphorylase Kinase, domain 1"/>
    <property type="match status" value="1"/>
</dbReference>
<evidence type="ECO:0000256" key="6">
    <source>
        <dbReference type="ARBA" id="ARBA00023136"/>
    </source>
</evidence>
<gene>
    <name evidence="11" type="ORF">POM88_029468</name>
</gene>
<evidence type="ECO:0000313" key="12">
    <source>
        <dbReference type="Proteomes" id="UP001237642"/>
    </source>
</evidence>
<evidence type="ECO:0000259" key="10">
    <source>
        <dbReference type="PROSITE" id="PS50011"/>
    </source>
</evidence>
<dbReference type="Gene3D" id="3.80.10.10">
    <property type="entry name" value="Ribonuclease Inhibitor"/>
    <property type="match status" value="2"/>
</dbReference>
<protein>
    <submittedName>
        <fullName evidence="11">Inactive receptor kinase</fullName>
    </submittedName>
</protein>
<reference evidence="11" key="2">
    <citation type="submission" date="2023-05" db="EMBL/GenBank/DDBJ databases">
        <authorList>
            <person name="Schelkunov M.I."/>
        </authorList>
    </citation>
    <scope>NUCLEOTIDE SEQUENCE</scope>
    <source>
        <strain evidence="11">Hsosn_3</strain>
        <tissue evidence="11">Leaf</tissue>
    </source>
</reference>
<feature type="signal peptide" evidence="9">
    <location>
        <begin position="1"/>
        <end position="21"/>
    </location>
</feature>
<organism evidence="11 12">
    <name type="scientific">Heracleum sosnowskyi</name>
    <dbReference type="NCBI Taxonomy" id="360622"/>
    <lineage>
        <taxon>Eukaryota</taxon>
        <taxon>Viridiplantae</taxon>
        <taxon>Streptophyta</taxon>
        <taxon>Embryophyta</taxon>
        <taxon>Tracheophyta</taxon>
        <taxon>Spermatophyta</taxon>
        <taxon>Magnoliopsida</taxon>
        <taxon>eudicotyledons</taxon>
        <taxon>Gunneridae</taxon>
        <taxon>Pentapetalae</taxon>
        <taxon>asterids</taxon>
        <taxon>campanulids</taxon>
        <taxon>Apiales</taxon>
        <taxon>Apiaceae</taxon>
        <taxon>Apioideae</taxon>
        <taxon>apioid superclade</taxon>
        <taxon>Tordylieae</taxon>
        <taxon>Tordyliinae</taxon>
        <taxon>Heracleum</taxon>
    </lineage>
</organism>
<keyword evidence="11" id="KW-0808">Transferase</keyword>
<keyword evidence="11" id="KW-0418">Kinase</keyword>
<dbReference type="PANTHER" id="PTHR48007">
    <property type="entry name" value="LEUCINE-RICH REPEAT RECEPTOR-LIKE PROTEIN KINASE PXC1"/>
    <property type="match status" value="1"/>
</dbReference>
<dbReference type="SUPFAM" id="SSF56112">
    <property type="entry name" value="Protein kinase-like (PK-like)"/>
    <property type="match status" value="1"/>
</dbReference>
<dbReference type="GO" id="GO:0004672">
    <property type="term" value="F:protein kinase activity"/>
    <property type="evidence" value="ECO:0007669"/>
    <property type="project" value="InterPro"/>
</dbReference>
<dbReference type="InterPro" id="IPR032675">
    <property type="entry name" value="LRR_dom_sf"/>
</dbReference>
<evidence type="ECO:0000256" key="3">
    <source>
        <dbReference type="ARBA" id="ARBA00022692"/>
    </source>
</evidence>
<keyword evidence="6 8" id="KW-0472">Membrane</keyword>
<sequence>MLRACLWLVLVPFLLFSMVVSEEDDVKMSLVEFMENLSPGNVQRGANWGWNESSDPCTDKWEGVSCDGSQTFVKKIVLNELNLTGVLDAGLLCKTNTLFVLSLENNNIVGDLSKDILGCKNLTHLYLSGNRFSGAFPKSLSRLSNLKRIDISDNRFSGKLPEMSKVSGLLTFLAENNQFSGEMPIYDFSNLVEFNVSNNDLSGPIPDVDGRFGKSSFLRNPGLCGKPLANVCPVDPRKKSKNSLARYLIYCGAAIIVLIVILIISNRVIMNVRSENKKANAIKSDDSDSSSAEYKNVKRSEFSVTSAESGMASSSLLVLSNPDVKGMKFEDLLRAPAELLGRGKHGSTYKVTPNSGLILAVKRIKDWGISAENFKKRMQRIGQVTHPKVLSVLAYYCSKQEKLLVYDYQHNGSLLSLLQGSQNGQTFDWGSRLNIAATIAESLAFMHDKLHADGIAHGNLKSSNILMNNKMEPCISEYGLMVVENYIQANTLKTVDPTGGRAYATFKVDIYAFGVILLELLTGRLVQNTEFDLDKWVHSVVKEEWTVEVFDKSLTSEGANEESLVTLLQVALKCTNASPDGRPNIKEVVEMINSIKEQEEGSSISS</sequence>
<comment type="caution">
    <text evidence="11">The sequence shown here is derived from an EMBL/GenBank/DDBJ whole genome shotgun (WGS) entry which is preliminary data.</text>
</comment>
<dbReference type="GO" id="GO:0016020">
    <property type="term" value="C:membrane"/>
    <property type="evidence" value="ECO:0007669"/>
    <property type="project" value="UniProtKB-SubCell"/>
</dbReference>
<keyword evidence="3 8" id="KW-0812">Transmembrane</keyword>
<evidence type="ECO:0000313" key="11">
    <source>
        <dbReference type="EMBL" id="KAK1373275.1"/>
    </source>
</evidence>
<dbReference type="Pfam" id="PF13855">
    <property type="entry name" value="LRR_8"/>
    <property type="match status" value="1"/>
</dbReference>
<dbReference type="EMBL" id="JAUIZM010000007">
    <property type="protein sequence ID" value="KAK1373275.1"/>
    <property type="molecule type" value="Genomic_DNA"/>
</dbReference>
<dbReference type="InterPro" id="IPR013210">
    <property type="entry name" value="LRR_N_plant-typ"/>
</dbReference>
<dbReference type="SUPFAM" id="SSF52058">
    <property type="entry name" value="L domain-like"/>
    <property type="match status" value="1"/>
</dbReference>
<keyword evidence="5 8" id="KW-1133">Transmembrane helix</keyword>
<keyword evidence="11" id="KW-0675">Receptor</keyword>
<dbReference type="Gene3D" id="1.10.510.10">
    <property type="entry name" value="Transferase(Phosphotransferase) domain 1"/>
    <property type="match status" value="1"/>
</dbReference>
<feature type="domain" description="Protein kinase" evidence="10">
    <location>
        <begin position="334"/>
        <end position="595"/>
    </location>
</feature>
<dbReference type="Proteomes" id="UP001237642">
    <property type="component" value="Unassembled WGS sequence"/>
</dbReference>
<keyword evidence="12" id="KW-1185">Reference proteome</keyword>
<dbReference type="GO" id="GO:0005524">
    <property type="term" value="F:ATP binding"/>
    <property type="evidence" value="ECO:0007669"/>
    <property type="project" value="UniProtKB-UniRule"/>
</dbReference>
<evidence type="ECO:0000256" key="9">
    <source>
        <dbReference type="SAM" id="SignalP"/>
    </source>
</evidence>
<proteinExistence type="predicted"/>
<dbReference type="PROSITE" id="PS50011">
    <property type="entry name" value="PROTEIN_KINASE_DOM"/>
    <property type="match status" value="1"/>
</dbReference>
<evidence type="ECO:0000256" key="1">
    <source>
        <dbReference type="ARBA" id="ARBA00004370"/>
    </source>
</evidence>
<evidence type="ECO:0000256" key="4">
    <source>
        <dbReference type="ARBA" id="ARBA00022737"/>
    </source>
</evidence>
<feature type="chain" id="PRO_5042217249" evidence="9">
    <location>
        <begin position="22"/>
        <end position="606"/>
    </location>
</feature>
<dbReference type="InterPro" id="IPR046959">
    <property type="entry name" value="PRK1-6/SRF4-like"/>
</dbReference>
<reference evidence="11" key="1">
    <citation type="submission" date="2023-02" db="EMBL/GenBank/DDBJ databases">
        <title>Genome of toxic invasive species Heracleum sosnowskyi carries increased number of genes despite the absence of recent whole-genome duplications.</title>
        <authorList>
            <person name="Schelkunov M."/>
            <person name="Shtratnikova V."/>
            <person name="Makarenko M."/>
            <person name="Klepikova A."/>
            <person name="Omelchenko D."/>
            <person name="Novikova G."/>
            <person name="Obukhova E."/>
            <person name="Bogdanov V."/>
            <person name="Penin A."/>
            <person name="Logacheva M."/>
        </authorList>
    </citation>
    <scope>NUCLEOTIDE SEQUENCE</scope>
    <source>
        <strain evidence="11">Hsosn_3</strain>
        <tissue evidence="11">Leaf</tissue>
    </source>
</reference>
<dbReference type="AlphaFoldDB" id="A0AAD8MEV2"/>
<accession>A0AAD8MEV2</accession>
<feature type="transmembrane region" description="Helical" evidence="8">
    <location>
        <begin position="247"/>
        <end position="269"/>
    </location>
</feature>
<feature type="binding site" evidence="7">
    <location>
        <position position="362"/>
    </location>
    <ligand>
        <name>ATP</name>
        <dbReference type="ChEBI" id="CHEBI:30616"/>
    </ligand>
</feature>
<dbReference type="Pfam" id="PF00069">
    <property type="entry name" value="Pkinase"/>
    <property type="match status" value="1"/>
</dbReference>
<dbReference type="PROSITE" id="PS00107">
    <property type="entry name" value="PROTEIN_KINASE_ATP"/>
    <property type="match status" value="1"/>
</dbReference>
<keyword evidence="7" id="KW-0547">Nucleotide-binding</keyword>
<evidence type="ECO:0000256" key="7">
    <source>
        <dbReference type="PROSITE-ProRule" id="PRU10141"/>
    </source>
</evidence>
<keyword evidence="4" id="KW-0677">Repeat</keyword>
<dbReference type="PANTHER" id="PTHR48007:SF79">
    <property type="entry name" value="(WILD MALAYSIAN BANANA) HYPOTHETICAL PROTEIN"/>
    <property type="match status" value="1"/>
</dbReference>
<name>A0AAD8MEV2_9APIA</name>
<keyword evidence="7" id="KW-0067">ATP-binding</keyword>
<keyword evidence="2" id="KW-0433">Leucine-rich repeat</keyword>
<evidence type="ECO:0000256" key="8">
    <source>
        <dbReference type="SAM" id="Phobius"/>
    </source>
</evidence>
<dbReference type="InterPro" id="IPR001611">
    <property type="entry name" value="Leu-rich_rpt"/>
</dbReference>
<keyword evidence="9" id="KW-0732">Signal</keyword>
<evidence type="ECO:0000256" key="2">
    <source>
        <dbReference type="ARBA" id="ARBA00022614"/>
    </source>
</evidence>
<dbReference type="InterPro" id="IPR017441">
    <property type="entry name" value="Protein_kinase_ATP_BS"/>
</dbReference>
<evidence type="ECO:0000256" key="5">
    <source>
        <dbReference type="ARBA" id="ARBA00022989"/>
    </source>
</evidence>
<comment type="subcellular location">
    <subcellularLocation>
        <location evidence="1">Membrane</location>
    </subcellularLocation>
</comment>